<dbReference type="SFLD" id="SFLDS00003">
    <property type="entry name" value="Haloacid_Dehalogenase"/>
    <property type="match status" value="1"/>
</dbReference>
<dbReference type="GO" id="GO:0016791">
    <property type="term" value="F:phosphatase activity"/>
    <property type="evidence" value="ECO:0007669"/>
    <property type="project" value="UniProtKB-ARBA"/>
</dbReference>
<proteinExistence type="inferred from homology"/>
<dbReference type="SUPFAM" id="SSF56784">
    <property type="entry name" value="HAD-like"/>
    <property type="match status" value="1"/>
</dbReference>
<dbReference type="EMBL" id="JAPQKP010000002">
    <property type="protein sequence ID" value="KAJ5207215.1"/>
    <property type="molecule type" value="Genomic_DNA"/>
</dbReference>
<dbReference type="PANTHER" id="PTHR43316">
    <property type="entry name" value="HYDROLASE, HALOACID DELAHOGENASE-RELATED"/>
    <property type="match status" value="1"/>
</dbReference>
<evidence type="ECO:0008006" key="5">
    <source>
        <dbReference type="Google" id="ProtNLM"/>
    </source>
</evidence>
<dbReference type="Gene3D" id="3.40.50.1000">
    <property type="entry name" value="HAD superfamily/HAD-like"/>
    <property type="match status" value="1"/>
</dbReference>
<dbReference type="InterPro" id="IPR023214">
    <property type="entry name" value="HAD_sf"/>
</dbReference>
<dbReference type="InterPro" id="IPR036412">
    <property type="entry name" value="HAD-like_sf"/>
</dbReference>
<evidence type="ECO:0000313" key="4">
    <source>
        <dbReference type="Proteomes" id="UP001150879"/>
    </source>
</evidence>
<dbReference type="InterPro" id="IPR023198">
    <property type="entry name" value="PGP-like_dom2"/>
</dbReference>
<dbReference type="NCBIfam" id="TIGR01493">
    <property type="entry name" value="HAD-SF-IA-v2"/>
    <property type="match status" value="1"/>
</dbReference>
<dbReference type="InterPro" id="IPR006439">
    <property type="entry name" value="HAD-SF_hydro_IA"/>
</dbReference>
<gene>
    <name evidence="3" type="ORF">N7472_003663</name>
</gene>
<evidence type="ECO:0000313" key="3">
    <source>
        <dbReference type="EMBL" id="KAJ5207215.1"/>
    </source>
</evidence>
<dbReference type="GO" id="GO:0019120">
    <property type="term" value="F:hydrolase activity, acting on acid halide bonds, in C-halide compounds"/>
    <property type="evidence" value="ECO:0007669"/>
    <property type="project" value="InterPro"/>
</dbReference>
<evidence type="ECO:0000256" key="1">
    <source>
        <dbReference type="ARBA" id="ARBA00008106"/>
    </source>
</evidence>
<comment type="similarity">
    <text evidence="1">Belongs to the HAD-like hydrolase superfamily. S-2-haloalkanoic acid dehalogenase family.</text>
</comment>
<dbReference type="Gene3D" id="1.10.150.240">
    <property type="entry name" value="Putative phosphatase, domain 2"/>
    <property type="match status" value="1"/>
</dbReference>
<accession>A0A9W9T3E5</accession>
<dbReference type="Pfam" id="PF00702">
    <property type="entry name" value="Hydrolase"/>
    <property type="match status" value="1"/>
</dbReference>
<dbReference type="NCBIfam" id="TIGR01428">
    <property type="entry name" value="HAD_type_II"/>
    <property type="match status" value="1"/>
</dbReference>
<dbReference type="SFLD" id="SFLDG01129">
    <property type="entry name" value="C1.5:_HAD__Beta-PGM__Phosphata"/>
    <property type="match status" value="1"/>
</dbReference>
<name>A0A9W9T3E5_9EURO</name>
<dbReference type="Proteomes" id="UP001150879">
    <property type="component" value="Unassembled WGS sequence"/>
</dbReference>
<keyword evidence="2" id="KW-0378">Hydrolase</keyword>
<comment type="caution">
    <text evidence="3">The sequence shown here is derived from an EMBL/GenBank/DDBJ whole genome shotgun (WGS) entry which is preliminary data.</text>
</comment>
<organism evidence="3 4">
    <name type="scientific">Penicillium cf. griseofulvum</name>
    <dbReference type="NCBI Taxonomy" id="2972120"/>
    <lineage>
        <taxon>Eukaryota</taxon>
        <taxon>Fungi</taxon>
        <taxon>Dikarya</taxon>
        <taxon>Ascomycota</taxon>
        <taxon>Pezizomycotina</taxon>
        <taxon>Eurotiomycetes</taxon>
        <taxon>Eurotiomycetidae</taxon>
        <taxon>Eurotiales</taxon>
        <taxon>Aspergillaceae</taxon>
        <taxon>Penicillium</taxon>
    </lineage>
</organism>
<dbReference type="InterPro" id="IPR006328">
    <property type="entry name" value="2-HAD"/>
</dbReference>
<dbReference type="InterPro" id="IPR051540">
    <property type="entry name" value="S-2-haloacid_dehalogenase"/>
</dbReference>
<sequence length="262" mass="29903">MSTDHPPQVLFFDTFGTVVSWRTCVTEELSAAALYAVSHPRDLPADLQDRAAAMTWDDWLAFVAEWRESYNIFTNTFDSSKGFVSVDQHHYNAVQDLLRKRGLDGLFTDEKLRELSYAWHRLSPWQDSAQGLELLNRRFSTSTLSNGNVSLLQDLQRHGSLPFTHLVSAENFRAYKPSPLVYNGAAKKFGLEPGQCGMVAAHLADLKAAKRCGFQTIYVERELEEEWSKEQTAKAKTEDWVDMWVDLESDGFREVARRFGIE</sequence>
<keyword evidence="4" id="KW-1185">Reference proteome</keyword>
<dbReference type="PANTHER" id="PTHR43316:SF3">
    <property type="entry name" value="HALOACID DEHALOGENASE, TYPE II (AFU_ORTHOLOGUE AFUA_2G07750)-RELATED"/>
    <property type="match status" value="1"/>
</dbReference>
<dbReference type="PRINTS" id="PR00413">
    <property type="entry name" value="HADHALOGNASE"/>
</dbReference>
<reference evidence="3" key="2">
    <citation type="journal article" date="2023" name="IMA Fungus">
        <title>Comparative genomic study of the Penicillium genus elucidates a diverse pangenome and 15 lateral gene transfer events.</title>
        <authorList>
            <person name="Petersen C."/>
            <person name="Sorensen T."/>
            <person name="Nielsen M.R."/>
            <person name="Sondergaard T.E."/>
            <person name="Sorensen J.L."/>
            <person name="Fitzpatrick D.A."/>
            <person name="Frisvad J.C."/>
            <person name="Nielsen K.L."/>
        </authorList>
    </citation>
    <scope>NUCLEOTIDE SEQUENCE</scope>
    <source>
        <strain evidence="3">IBT 16849</strain>
    </source>
</reference>
<dbReference type="AlphaFoldDB" id="A0A9W9T3E5"/>
<reference evidence="3" key="1">
    <citation type="submission" date="2022-11" db="EMBL/GenBank/DDBJ databases">
        <authorList>
            <person name="Petersen C."/>
        </authorList>
    </citation>
    <scope>NUCLEOTIDE SEQUENCE</scope>
    <source>
        <strain evidence="3">IBT 16849</strain>
    </source>
</reference>
<protein>
    <recommendedName>
        <fullName evidence="5">Haloacid dehalogenase, type II</fullName>
    </recommendedName>
</protein>
<evidence type="ECO:0000256" key="2">
    <source>
        <dbReference type="ARBA" id="ARBA00022801"/>
    </source>
</evidence>